<gene>
    <name evidence="3" type="ORF">SAMN04487772_12010</name>
</gene>
<feature type="domain" description="Gfo/Idh/MocA-like oxidoreductase N-terminal" evidence="1">
    <location>
        <begin position="6"/>
        <end position="123"/>
    </location>
</feature>
<evidence type="ECO:0000259" key="1">
    <source>
        <dbReference type="Pfam" id="PF01408"/>
    </source>
</evidence>
<dbReference type="InterPro" id="IPR000683">
    <property type="entry name" value="Gfo/Idh/MocA-like_OxRdtase_N"/>
</dbReference>
<dbReference type="Proteomes" id="UP000199800">
    <property type="component" value="Unassembled WGS sequence"/>
</dbReference>
<dbReference type="InterPro" id="IPR036291">
    <property type="entry name" value="NAD(P)-bd_dom_sf"/>
</dbReference>
<feature type="domain" description="Thiazolinyl imine reductase-like C-terminal" evidence="2">
    <location>
        <begin position="153"/>
        <end position="246"/>
    </location>
</feature>
<dbReference type="RefSeq" id="WP_092478450.1">
    <property type="nucleotide sequence ID" value="NZ_FOHN01000020.1"/>
</dbReference>
<proteinExistence type="predicted"/>
<evidence type="ECO:0000313" key="4">
    <source>
        <dbReference type="Proteomes" id="UP000199800"/>
    </source>
</evidence>
<reference evidence="3 4" key="1">
    <citation type="submission" date="2016-10" db="EMBL/GenBank/DDBJ databases">
        <authorList>
            <person name="de Groot N.N."/>
        </authorList>
    </citation>
    <scope>NUCLEOTIDE SEQUENCE [LARGE SCALE GENOMIC DNA]</scope>
    <source>
        <strain evidence="3 4">DSM 1801</strain>
    </source>
</reference>
<sequence>MEFKKRVIVCGVGFGQFYLRALEKMTQEYELAGIFAKGSDWAKECAQTYQVPLYTKLDEITKEVTDVACVVIKSTVVGGAGTDLAKAFLEKGIHVVQEHPVHADDLSECLKLAKQNKVNYSVNTFYPDLLNVQRFLSLAEKIRKESPIRMIRAECSIHVLFPLVDILGRAAGGIRPWHFELLKPAGKDNPFCIVSGTIHNIPVCLQVQNQLEPSNPENNLFLLHSIALTTNSGNLMMTGTNGNVIWEPCMKKEVDEAGVFRLDKADVFLDLPVFEIAGAAIAETYREMFQKTWPDSIRKSLLRFHQELEAGKQICSDMQYLISATAAWKELAQVIGQPMLIEPYEKKAIRIEEL</sequence>
<dbReference type="InterPro" id="IPR051450">
    <property type="entry name" value="Gfo/Idh/MocA_Oxidoreductases"/>
</dbReference>
<dbReference type="Gene3D" id="3.30.360.10">
    <property type="entry name" value="Dihydrodipicolinate Reductase, domain 2"/>
    <property type="match status" value="1"/>
</dbReference>
<dbReference type="Pfam" id="PF01408">
    <property type="entry name" value="GFO_IDH_MocA"/>
    <property type="match status" value="1"/>
</dbReference>
<evidence type="ECO:0000313" key="3">
    <source>
        <dbReference type="EMBL" id="SET42855.1"/>
    </source>
</evidence>
<dbReference type="Gene3D" id="3.40.50.720">
    <property type="entry name" value="NAD(P)-binding Rossmann-like Domain"/>
    <property type="match status" value="1"/>
</dbReference>
<dbReference type="Pfam" id="PF21390">
    <property type="entry name" value="Irp3-like_C"/>
    <property type="match status" value="1"/>
</dbReference>
<dbReference type="OrthoDB" id="9760689at2"/>
<dbReference type="AlphaFoldDB" id="A0A1I0ECF5"/>
<name>A0A1I0ECF5_9FIRM</name>
<dbReference type="SUPFAM" id="SSF51735">
    <property type="entry name" value="NAD(P)-binding Rossmann-fold domains"/>
    <property type="match status" value="1"/>
</dbReference>
<dbReference type="GO" id="GO:0000166">
    <property type="term" value="F:nucleotide binding"/>
    <property type="evidence" value="ECO:0007669"/>
    <property type="project" value="InterPro"/>
</dbReference>
<dbReference type="PANTHER" id="PTHR43377:SF1">
    <property type="entry name" value="BILIVERDIN REDUCTASE A"/>
    <property type="match status" value="1"/>
</dbReference>
<dbReference type="InterPro" id="IPR048655">
    <property type="entry name" value="Irp3-like_C"/>
</dbReference>
<dbReference type="PANTHER" id="PTHR43377">
    <property type="entry name" value="BILIVERDIN REDUCTASE A"/>
    <property type="match status" value="1"/>
</dbReference>
<dbReference type="InterPro" id="IPR010091">
    <property type="entry name" value="Thiazolinyl_imide_reductase"/>
</dbReference>
<dbReference type="NCBIfam" id="TIGR01761">
    <property type="entry name" value="thiaz-red"/>
    <property type="match status" value="1"/>
</dbReference>
<dbReference type="STRING" id="29364.SAMN04487772_12010"/>
<organism evidence="3 4">
    <name type="scientific">[Clostridium] polysaccharolyticum</name>
    <dbReference type="NCBI Taxonomy" id="29364"/>
    <lineage>
        <taxon>Bacteria</taxon>
        <taxon>Bacillati</taxon>
        <taxon>Bacillota</taxon>
        <taxon>Clostridia</taxon>
        <taxon>Lachnospirales</taxon>
        <taxon>Lachnospiraceae</taxon>
    </lineage>
</organism>
<keyword evidence="4" id="KW-1185">Reference proteome</keyword>
<accession>A0A1I0ECF5</accession>
<dbReference type="EMBL" id="FOHN01000020">
    <property type="protein sequence ID" value="SET42855.1"/>
    <property type="molecule type" value="Genomic_DNA"/>
</dbReference>
<evidence type="ECO:0000259" key="2">
    <source>
        <dbReference type="Pfam" id="PF21390"/>
    </source>
</evidence>
<protein>
    <submittedName>
        <fullName evidence="3">Thiazolinyl imide reductase</fullName>
    </submittedName>
</protein>